<feature type="chain" id="PRO_5027048427" description="Tetratricopeptide repeat protein" evidence="1">
    <location>
        <begin position="21"/>
        <end position="394"/>
    </location>
</feature>
<dbReference type="Proteomes" id="UP000484164">
    <property type="component" value="Unassembled WGS sequence"/>
</dbReference>
<dbReference type="InterPro" id="IPR011990">
    <property type="entry name" value="TPR-like_helical_dom_sf"/>
</dbReference>
<dbReference type="AlphaFoldDB" id="A0A6L3ZF31"/>
<accession>A0A6L3ZF31</accession>
<keyword evidence="1" id="KW-0732">Signal</keyword>
<feature type="signal peptide" evidence="1">
    <location>
        <begin position="1"/>
        <end position="20"/>
    </location>
</feature>
<evidence type="ECO:0000256" key="1">
    <source>
        <dbReference type="SAM" id="SignalP"/>
    </source>
</evidence>
<evidence type="ECO:0008006" key="4">
    <source>
        <dbReference type="Google" id="ProtNLM"/>
    </source>
</evidence>
<name>A0A6L3ZF31_9FLAO</name>
<proteinExistence type="predicted"/>
<evidence type="ECO:0000313" key="3">
    <source>
        <dbReference type="Proteomes" id="UP000484164"/>
    </source>
</evidence>
<comment type="caution">
    <text evidence="2">The sequence shown here is derived from an EMBL/GenBank/DDBJ whole genome shotgun (WGS) entry which is preliminary data.</text>
</comment>
<evidence type="ECO:0000313" key="2">
    <source>
        <dbReference type="EMBL" id="KAB2816310.1"/>
    </source>
</evidence>
<organism evidence="2 3">
    <name type="scientific">Phaeocystidibacter marisrubri</name>
    <dbReference type="NCBI Taxonomy" id="1577780"/>
    <lineage>
        <taxon>Bacteria</taxon>
        <taxon>Pseudomonadati</taxon>
        <taxon>Bacteroidota</taxon>
        <taxon>Flavobacteriia</taxon>
        <taxon>Flavobacteriales</taxon>
        <taxon>Phaeocystidibacteraceae</taxon>
        <taxon>Phaeocystidibacter</taxon>
    </lineage>
</organism>
<sequence>MMKNLLALSLAFVFSFVSKAQDTTELEHKIHEFGREMEDSLYALNSDFMKDHMDLSRFVDTVMHQFEEKLVEDIELPLSMMKGMLVTSLSNDFTIANEIVGTIDAGGDYRYIHYFQKGGTYYLVYRLSNIESAFAYHLLPLDVSDEEDIQIYNIYTSMTGENISETMADAMAANMIQRQGSAQMRAEVAKLKEAQTLAVFDPKAAVQMLNEIEGPIRSTSFYSTIAKEIQRIAHPEEIHEEQLAIIESGGPISLHQAQIGLAYWAELGDTLNTKILGDTIRTWVGKDPYLLLYEGVASEAAGDFNKAIPLFQECIEKTNVDPFPIRYMLSVVYIEKGEPKNACTEFGKILLDYCLWPEDLVEIYEDYPDFVKSDAYATWEEKFLRTHYPDYFEK</sequence>
<dbReference type="EMBL" id="WBVQ01000002">
    <property type="protein sequence ID" value="KAB2816310.1"/>
    <property type="molecule type" value="Genomic_DNA"/>
</dbReference>
<dbReference type="SUPFAM" id="SSF48452">
    <property type="entry name" value="TPR-like"/>
    <property type="match status" value="1"/>
</dbReference>
<keyword evidence="3" id="KW-1185">Reference proteome</keyword>
<reference evidence="2 3" key="1">
    <citation type="submission" date="2019-10" db="EMBL/GenBank/DDBJ databases">
        <title>Genome sequence of Phaeocystidibacter marisrubri JCM30614 (type strain).</title>
        <authorList>
            <person name="Bowman J.P."/>
        </authorList>
    </citation>
    <scope>NUCLEOTIDE SEQUENCE [LARGE SCALE GENOMIC DNA]</scope>
    <source>
        <strain evidence="2 3">JCM 30614</strain>
    </source>
</reference>
<gene>
    <name evidence="2" type="ORF">F8C82_11540</name>
</gene>
<protein>
    <recommendedName>
        <fullName evidence="4">Tetratricopeptide repeat protein</fullName>
    </recommendedName>
</protein>